<feature type="region of interest" description="Disordered" evidence="2">
    <location>
        <begin position="161"/>
        <end position="183"/>
    </location>
</feature>
<sequence length="219" mass="25502">MVFYFYPRGYIENGKNDYMIYMGKDKYENEGLIKYGLPSDVWFHVDNMSSAHVYLRLPDGVDFRSIPESTLEDCAQLVKQNSIQGCKENDVTIVYTPWANLKKTNNMEVGQVGFYKVKEVLKTHVEKKDAVIINRLEKTKKELYPDLAAEKEAYEQNQRLASHAAANEERSALRKAKESQKKAEDLRAYKGIMKEEYMVSNEEMSAKYHTVEDFEDDFM</sequence>
<protein>
    <recommendedName>
        <fullName evidence="3">NFACT RNA-binding domain-containing protein</fullName>
    </recommendedName>
</protein>
<feature type="domain" description="NFACT RNA-binding" evidence="3">
    <location>
        <begin position="1"/>
        <end position="115"/>
    </location>
</feature>
<evidence type="ECO:0000313" key="4">
    <source>
        <dbReference type="EMBL" id="CAD8772444.1"/>
    </source>
</evidence>
<evidence type="ECO:0000256" key="2">
    <source>
        <dbReference type="SAM" id="MobiDB-lite"/>
    </source>
</evidence>
<proteinExistence type="inferred from homology"/>
<gene>
    <name evidence="4" type="ORF">PPAR00522_LOCUS8849</name>
</gene>
<dbReference type="EMBL" id="HBFM01014168">
    <property type="protein sequence ID" value="CAD8772444.1"/>
    <property type="molecule type" value="Transcribed_RNA"/>
</dbReference>
<name>A0A7S0UUN2_9CHLO</name>
<dbReference type="InterPro" id="IPR008532">
    <property type="entry name" value="NFACT_RNA-bd"/>
</dbReference>
<organism evidence="4">
    <name type="scientific">Polytomella parva</name>
    <dbReference type="NCBI Taxonomy" id="51329"/>
    <lineage>
        <taxon>Eukaryota</taxon>
        <taxon>Viridiplantae</taxon>
        <taxon>Chlorophyta</taxon>
        <taxon>core chlorophytes</taxon>
        <taxon>Chlorophyceae</taxon>
        <taxon>CS clade</taxon>
        <taxon>Chlamydomonadales</taxon>
        <taxon>Chlamydomonadaceae</taxon>
        <taxon>Polytomella</taxon>
    </lineage>
</organism>
<dbReference type="PANTHER" id="PTHR13049:SF2">
    <property type="entry name" value="COILED-COIL DOMAIN-CONTAINING PROTEIN 25"/>
    <property type="match status" value="1"/>
</dbReference>
<reference evidence="4" key="1">
    <citation type="submission" date="2021-01" db="EMBL/GenBank/DDBJ databases">
        <authorList>
            <person name="Corre E."/>
            <person name="Pelletier E."/>
            <person name="Niang G."/>
            <person name="Scheremetjew M."/>
            <person name="Finn R."/>
            <person name="Kale V."/>
            <person name="Holt S."/>
            <person name="Cochrane G."/>
            <person name="Meng A."/>
            <person name="Brown T."/>
            <person name="Cohen L."/>
        </authorList>
    </citation>
    <scope>NUCLEOTIDE SEQUENCE</scope>
    <source>
        <strain evidence="4">SAG 63-3</strain>
    </source>
</reference>
<dbReference type="Pfam" id="PF05670">
    <property type="entry name" value="NFACT-R_1"/>
    <property type="match status" value="1"/>
</dbReference>
<evidence type="ECO:0000259" key="3">
    <source>
        <dbReference type="Pfam" id="PF05670"/>
    </source>
</evidence>
<dbReference type="PANTHER" id="PTHR13049">
    <property type="entry name" value="DUF814-RELATED"/>
    <property type="match status" value="1"/>
</dbReference>
<evidence type="ECO:0000256" key="1">
    <source>
        <dbReference type="ARBA" id="ARBA00008998"/>
    </source>
</evidence>
<dbReference type="InterPro" id="IPR039730">
    <property type="entry name" value="Jlp2/Ccd25"/>
</dbReference>
<comment type="similarity">
    <text evidence="1">Belongs to the CCDC25 family.</text>
</comment>
<accession>A0A7S0UUN2</accession>
<dbReference type="AlphaFoldDB" id="A0A7S0UUN2"/>
<feature type="compositionally biased region" description="Basic and acidic residues" evidence="2">
    <location>
        <begin position="166"/>
        <end position="183"/>
    </location>
</feature>